<evidence type="ECO:0000313" key="1">
    <source>
        <dbReference type="EMBL" id="KAH7324177.1"/>
    </source>
</evidence>
<dbReference type="EMBL" id="JAGPNK010000003">
    <property type="protein sequence ID" value="KAH7324177.1"/>
    <property type="molecule type" value="Genomic_DNA"/>
</dbReference>
<comment type="caution">
    <text evidence="1">The sequence shown here is derived from an EMBL/GenBank/DDBJ whole genome shotgun (WGS) entry which is preliminary data.</text>
</comment>
<organism evidence="1 2">
    <name type="scientific">Stachybotrys elegans</name>
    <dbReference type="NCBI Taxonomy" id="80388"/>
    <lineage>
        <taxon>Eukaryota</taxon>
        <taxon>Fungi</taxon>
        <taxon>Dikarya</taxon>
        <taxon>Ascomycota</taxon>
        <taxon>Pezizomycotina</taxon>
        <taxon>Sordariomycetes</taxon>
        <taxon>Hypocreomycetidae</taxon>
        <taxon>Hypocreales</taxon>
        <taxon>Stachybotryaceae</taxon>
        <taxon>Stachybotrys</taxon>
    </lineage>
</organism>
<evidence type="ECO:0000313" key="2">
    <source>
        <dbReference type="Proteomes" id="UP000813444"/>
    </source>
</evidence>
<sequence length="281" mass="31538">MTIYRYCVEPGSELAALFEHGKMYTIRGKPGNNVVASGWYGDQSASTNLGPDSPEARIHLTMLRNHVSGRATFRVVSSVPWPPRLHVRLRKQDNDKDKESPILEVSTVNTGSEPISVKTRGEQYMLQPQGPLEPEAGWPLMDRRTRIIDAQASPLVSFEVIDIATNTIVRHAVRPGICALTDGTPRDRRPKLEHLVTLKPGEPVVRQVDVTQVLSRLPDGTYGLRLERRGMWWCVGSREDFEATGEDRVPQNLFETLIMPAMLECDDVVTVVKRTQNEDTT</sequence>
<dbReference type="AlphaFoldDB" id="A0A8K0SVJ5"/>
<keyword evidence="2" id="KW-1185">Reference proteome</keyword>
<name>A0A8K0SVJ5_9HYPO</name>
<dbReference type="Proteomes" id="UP000813444">
    <property type="component" value="Unassembled WGS sequence"/>
</dbReference>
<dbReference type="OrthoDB" id="5272229at2759"/>
<accession>A0A8K0SVJ5</accession>
<gene>
    <name evidence="1" type="ORF">B0I35DRAFT_423667</name>
</gene>
<protein>
    <submittedName>
        <fullName evidence="1">Uncharacterized protein</fullName>
    </submittedName>
</protein>
<reference evidence="1" key="1">
    <citation type="journal article" date="2021" name="Nat. Commun.">
        <title>Genetic determinants of endophytism in the Arabidopsis root mycobiome.</title>
        <authorList>
            <person name="Mesny F."/>
            <person name="Miyauchi S."/>
            <person name="Thiergart T."/>
            <person name="Pickel B."/>
            <person name="Atanasova L."/>
            <person name="Karlsson M."/>
            <person name="Huettel B."/>
            <person name="Barry K.W."/>
            <person name="Haridas S."/>
            <person name="Chen C."/>
            <person name="Bauer D."/>
            <person name="Andreopoulos W."/>
            <person name="Pangilinan J."/>
            <person name="LaButti K."/>
            <person name="Riley R."/>
            <person name="Lipzen A."/>
            <person name="Clum A."/>
            <person name="Drula E."/>
            <person name="Henrissat B."/>
            <person name="Kohler A."/>
            <person name="Grigoriev I.V."/>
            <person name="Martin F.M."/>
            <person name="Hacquard S."/>
        </authorList>
    </citation>
    <scope>NUCLEOTIDE SEQUENCE</scope>
    <source>
        <strain evidence="1">MPI-CAGE-CH-0235</strain>
    </source>
</reference>
<proteinExistence type="predicted"/>